<proteinExistence type="predicted"/>
<sequence length="59" mass="6876">KTAKEIANLIVAEIEGGDDYSWNFLKAEMSKKFRNTIGRFYYACCQLKEVQCENYKDSN</sequence>
<feature type="non-terminal residue" evidence="1">
    <location>
        <position position="1"/>
    </location>
</feature>
<name>A0A9N9GVS3_9GLOM</name>
<keyword evidence="2" id="KW-1185">Reference proteome</keyword>
<dbReference type="EMBL" id="CAJVPL010003308">
    <property type="protein sequence ID" value="CAG8630221.1"/>
    <property type="molecule type" value="Genomic_DNA"/>
</dbReference>
<gene>
    <name evidence="1" type="ORF">AGERDE_LOCUS10490</name>
</gene>
<dbReference type="Proteomes" id="UP000789831">
    <property type="component" value="Unassembled WGS sequence"/>
</dbReference>
<reference evidence="1" key="1">
    <citation type="submission" date="2021-06" db="EMBL/GenBank/DDBJ databases">
        <authorList>
            <person name="Kallberg Y."/>
            <person name="Tangrot J."/>
            <person name="Rosling A."/>
        </authorList>
    </citation>
    <scope>NUCLEOTIDE SEQUENCE</scope>
    <source>
        <strain evidence="1">MT106</strain>
    </source>
</reference>
<comment type="caution">
    <text evidence="1">The sequence shown here is derived from an EMBL/GenBank/DDBJ whole genome shotgun (WGS) entry which is preliminary data.</text>
</comment>
<accession>A0A9N9GVS3</accession>
<evidence type="ECO:0000313" key="2">
    <source>
        <dbReference type="Proteomes" id="UP000789831"/>
    </source>
</evidence>
<evidence type="ECO:0000313" key="1">
    <source>
        <dbReference type="EMBL" id="CAG8630221.1"/>
    </source>
</evidence>
<dbReference type="AlphaFoldDB" id="A0A9N9GVS3"/>
<protein>
    <submittedName>
        <fullName evidence="1">5745_t:CDS:1</fullName>
    </submittedName>
</protein>
<organism evidence="1 2">
    <name type="scientific">Ambispora gerdemannii</name>
    <dbReference type="NCBI Taxonomy" id="144530"/>
    <lineage>
        <taxon>Eukaryota</taxon>
        <taxon>Fungi</taxon>
        <taxon>Fungi incertae sedis</taxon>
        <taxon>Mucoromycota</taxon>
        <taxon>Glomeromycotina</taxon>
        <taxon>Glomeromycetes</taxon>
        <taxon>Archaeosporales</taxon>
        <taxon>Ambisporaceae</taxon>
        <taxon>Ambispora</taxon>
    </lineage>
</organism>